<accession>A0A165X7Y0</accession>
<keyword evidence="4 7" id="KW-1133">Transmembrane helix</keyword>
<sequence>MAEHPHSNHTLTAPQPEPQPEPEPTPEPEPEQPPPSLPPPTPPTKEETPPVHTEMVDSEQPKNKMKFMKDRLIMLAFLLSLPIIAIIAWLLFMHDGYDCEYLLRMNKLYVGIVSALVVLLVLDCAALFMITKPALRMPAVILVMIPVIVVFIVGLGVVGGFQMESRSMPGSPQRLKLHIYDTNRWSSIKSCLYDKSICQILAYRTSIKPYDYTVKKLSTVQAGCCRPPASCNMEYVNATYWERRDASEDKSRAHDSDCDVWTNQESILCYNCNSCKEGFRRTVGRKWIILGSLLISVASLLFIVHLILFIVSMFESVGR</sequence>
<evidence type="ECO:0000256" key="6">
    <source>
        <dbReference type="SAM" id="MobiDB-lite"/>
    </source>
</evidence>
<evidence type="ECO:0000256" key="7">
    <source>
        <dbReference type="SAM" id="Phobius"/>
    </source>
</evidence>
<keyword evidence="3 7" id="KW-0812">Transmembrane</keyword>
<reference evidence="8" key="1">
    <citation type="journal article" date="2016" name="Nat. Genet.">
        <title>A high-quality carrot genome assembly provides new insights into carotenoid accumulation and asterid genome evolution.</title>
        <authorList>
            <person name="Iorizzo M."/>
            <person name="Ellison S."/>
            <person name="Senalik D."/>
            <person name="Zeng P."/>
            <person name="Satapoomin P."/>
            <person name="Huang J."/>
            <person name="Bowman M."/>
            <person name="Iovene M."/>
            <person name="Sanseverino W."/>
            <person name="Cavagnaro P."/>
            <person name="Yildiz M."/>
            <person name="Macko-Podgorni A."/>
            <person name="Moranska E."/>
            <person name="Grzebelus E."/>
            <person name="Grzebelus D."/>
            <person name="Ashrafi H."/>
            <person name="Zheng Z."/>
            <person name="Cheng S."/>
            <person name="Spooner D."/>
            <person name="Van Deynze A."/>
            <person name="Simon P."/>
        </authorList>
    </citation>
    <scope>NUCLEOTIDE SEQUENCE [LARGE SCALE GENOMIC DNA]</scope>
    <source>
        <tissue evidence="8">Leaf</tissue>
    </source>
</reference>
<feature type="transmembrane region" description="Helical" evidence="7">
    <location>
        <begin position="108"/>
        <end position="128"/>
    </location>
</feature>
<dbReference type="Proteomes" id="UP000077755">
    <property type="component" value="Chromosome 4"/>
</dbReference>
<evidence type="ECO:0000256" key="2">
    <source>
        <dbReference type="ARBA" id="ARBA00006840"/>
    </source>
</evidence>
<evidence type="ECO:0000256" key="3">
    <source>
        <dbReference type="ARBA" id="ARBA00022692"/>
    </source>
</evidence>
<evidence type="ECO:0000256" key="1">
    <source>
        <dbReference type="ARBA" id="ARBA00004141"/>
    </source>
</evidence>
<evidence type="ECO:0000256" key="4">
    <source>
        <dbReference type="ARBA" id="ARBA00022989"/>
    </source>
</evidence>
<reference evidence="9" key="2">
    <citation type="submission" date="2022-03" db="EMBL/GenBank/DDBJ databases">
        <title>Draft title - Genomic analysis of global carrot germplasm unveils the trajectory of domestication and the origin of high carotenoid orange carrot.</title>
        <authorList>
            <person name="Iorizzo M."/>
            <person name="Ellison S."/>
            <person name="Senalik D."/>
            <person name="Macko-Podgorni A."/>
            <person name="Grzebelus D."/>
            <person name="Bostan H."/>
            <person name="Rolling W."/>
            <person name="Curaba J."/>
            <person name="Simon P."/>
        </authorList>
    </citation>
    <scope>NUCLEOTIDE SEQUENCE</scope>
    <source>
        <tissue evidence="9">Leaf</tissue>
    </source>
</reference>
<dbReference type="InterPro" id="IPR018499">
    <property type="entry name" value="Tetraspanin/Peripherin"/>
</dbReference>
<gene>
    <name evidence="8" type="ORF">DCAR_014724</name>
    <name evidence="9" type="ORF">DCAR_0416170</name>
</gene>
<feature type="compositionally biased region" description="Pro residues" evidence="6">
    <location>
        <begin position="31"/>
        <end position="43"/>
    </location>
</feature>
<proteinExistence type="inferred from homology"/>
<dbReference type="OrthoDB" id="761290at2759"/>
<dbReference type="OMA" id="CATWRND"/>
<comment type="subcellular location">
    <subcellularLocation>
        <location evidence="1">Membrane</location>
        <topology evidence="1">Multi-pass membrane protein</topology>
    </subcellularLocation>
</comment>
<feature type="transmembrane region" description="Helical" evidence="7">
    <location>
        <begin position="72"/>
        <end position="92"/>
    </location>
</feature>
<feature type="transmembrane region" description="Helical" evidence="7">
    <location>
        <begin position="140"/>
        <end position="161"/>
    </location>
</feature>
<protein>
    <submittedName>
        <fullName evidence="8">Uncharacterized protein</fullName>
    </submittedName>
</protein>
<evidence type="ECO:0000313" key="8">
    <source>
        <dbReference type="EMBL" id="KZM97914.1"/>
    </source>
</evidence>
<evidence type="ECO:0000313" key="10">
    <source>
        <dbReference type="Proteomes" id="UP000077755"/>
    </source>
</evidence>
<dbReference type="EMBL" id="CP093346">
    <property type="protein sequence ID" value="WOG96833.1"/>
    <property type="molecule type" value="Genomic_DNA"/>
</dbReference>
<evidence type="ECO:0000313" key="9">
    <source>
        <dbReference type="EMBL" id="WOG96833.1"/>
    </source>
</evidence>
<feature type="region of interest" description="Disordered" evidence="6">
    <location>
        <begin position="1"/>
        <end position="60"/>
    </location>
</feature>
<evidence type="ECO:0000256" key="5">
    <source>
        <dbReference type="ARBA" id="ARBA00023136"/>
    </source>
</evidence>
<dbReference type="PANTHER" id="PTHR32191">
    <property type="entry name" value="TETRASPANIN-8-RELATED"/>
    <property type="match status" value="1"/>
</dbReference>
<keyword evidence="5 7" id="KW-0472">Membrane</keyword>
<organism evidence="8">
    <name type="scientific">Daucus carota subsp. sativus</name>
    <name type="common">Carrot</name>
    <dbReference type="NCBI Taxonomy" id="79200"/>
    <lineage>
        <taxon>Eukaryota</taxon>
        <taxon>Viridiplantae</taxon>
        <taxon>Streptophyta</taxon>
        <taxon>Embryophyta</taxon>
        <taxon>Tracheophyta</taxon>
        <taxon>Spermatophyta</taxon>
        <taxon>Magnoliopsida</taxon>
        <taxon>eudicotyledons</taxon>
        <taxon>Gunneridae</taxon>
        <taxon>Pentapetalae</taxon>
        <taxon>asterids</taxon>
        <taxon>campanulids</taxon>
        <taxon>Apiales</taxon>
        <taxon>Apiaceae</taxon>
        <taxon>Apioideae</taxon>
        <taxon>Scandiceae</taxon>
        <taxon>Daucinae</taxon>
        <taxon>Daucus</taxon>
        <taxon>Daucus sect. Daucus</taxon>
    </lineage>
</organism>
<comment type="similarity">
    <text evidence="2">Belongs to the tetraspanin (TM4SF) family.</text>
</comment>
<dbReference type="GO" id="GO:0016020">
    <property type="term" value="C:membrane"/>
    <property type="evidence" value="ECO:0007669"/>
    <property type="project" value="UniProtKB-SubCell"/>
</dbReference>
<feature type="transmembrane region" description="Helical" evidence="7">
    <location>
        <begin position="287"/>
        <end position="311"/>
    </location>
</feature>
<dbReference type="Gramene" id="KZM97914">
    <property type="protein sequence ID" value="KZM97914"/>
    <property type="gene ID" value="DCAR_014724"/>
</dbReference>
<dbReference type="EMBL" id="LNRQ01000004">
    <property type="protein sequence ID" value="KZM97914.1"/>
    <property type="molecule type" value="Genomic_DNA"/>
</dbReference>
<dbReference type="GO" id="GO:0009734">
    <property type="term" value="P:auxin-activated signaling pathway"/>
    <property type="evidence" value="ECO:0007669"/>
    <property type="project" value="InterPro"/>
</dbReference>
<dbReference type="Pfam" id="PF00335">
    <property type="entry name" value="Tetraspanin"/>
    <property type="match status" value="1"/>
</dbReference>
<dbReference type="AlphaFoldDB" id="A0A165X7Y0"/>
<name>A0A165X7Y0_DAUCS</name>
<dbReference type="KEGG" id="dcr:108217308"/>
<dbReference type="InterPro" id="IPR044991">
    <property type="entry name" value="TET_plant"/>
</dbReference>
<keyword evidence="10" id="KW-1185">Reference proteome</keyword>